<evidence type="ECO:0000313" key="3">
    <source>
        <dbReference type="Proteomes" id="UP000799118"/>
    </source>
</evidence>
<dbReference type="EMBL" id="ML769444">
    <property type="protein sequence ID" value="KAE9401552.1"/>
    <property type="molecule type" value="Genomic_DNA"/>
</dbReference>
<sequence>MSLPEGKQLSITTMTCPDGHSMKHNTTSSRSLSGIEQRQVNSREFLCDLSSDACAFTDCGQIGTTGTFADVEDCNVVIEQLSLLSSNTIPGADTLSFAVPPKSQTVFSVGTCALAFFNDSEVGLEYDVCPLALESWGNLVLTTCVTSSHTLSGECFGPQDAYVVQLLGFPVDFLCPPVG</sequence>
<gene>
    <name evidence="2" type="ORF">BT96DRAFT_974668</name>
</gene>
<organism evidence="2 3">
    <name type="scientific">Gymnopus androsaceus JB14</name>
    <dbReference type="NCBI Taxonomy" id="1447944"/>
    <lineage>
        <taxon>Eukaryota</taxon>
        <taxon>Fungi</taxon>
        <taxon>Dikarya</taxon>
        <taxon>Basidiomycota</taxon>
        <taxon>Agaricomycotina</taxon>
        <taxon>Agaricomycetes</taxon>
        <taxon>Agaricomycetidae</taxon>
        <taxon>Agaricales</taxon>
        <taxon>Marasmiineae</taxon>
        <taxon>Omphalotaceae</taxon>
        <taxon>Gymnopus</taxon>
    </lineage>
</organism>
<evidence type="ECO:0000313" key="2">
    <source>
        <dbReference type="EMBL" id="KAE9401552.1"/>
    </source>
</evidence>
<keyword evidence="3" id="KW-1185">Reference proteome</keyword>
<feature type="region of interest" description="Disordered" evidence="1">
    <location>
        <begin position="1"/>
        <end position="34"/>
    </location>
</feature>
<accession>A0A6A4HR30</accession>
<dbReference type="Proteomes" id="UP000799118">
    <property type="component" value="Unassembled WGS sequence"/>
</dbReference>
<name>A0A6A4HR30_9AGAR</name>
<evidence type="ECO:0000256" key="1">
    <source>
        <dbReference type="SAM" id="MobiDB-lite"/>
    </source>
</evidence>
<proteinExistence type="predicted"/>
<reference evidence="2" key="1">
    <citation type="journal article" date="2019" name="Environ. Microbiol.">
        <title>Fungal ecological strategies reflected in gene transcription - a case study of two litter decomposers.</title>
        <authorList>
            <person name="Barbi F."/>
            <person name="Kohler A."/>
            <person name="Barry K."/>
            <person name="Baskaran P."/>
            <person name="Daum C."/>
            <person name="Fauchery L."/>
            <person name="Ihrmark K."/>
            <person name="Kuo A."/>
            <person name="LaButti K."/>
            <person name="Lipzen A."/>
            <person name="Morin E."/>
            <person name="Grigoriev I.V."/>
            <person name="Henrissat B."/>
            <person name="Lindahl B."/>
            <person name="Martin F."/>
        </authorList>
    </citation>
    <scope>NUCLEOTIDE SEQUENCE</scope>
    <source>
        <strain evidence="2">JB14</strain>
    </source>
</reference>
<dbReference type="AlphaFoldDB" id="A0A6A4HR30"/>
<feature type="compositionally biased region" description="Polar residues" evidence="1">
    <location>
        <begin position="24"/>
        <end position="34"/>
    </location>
</feature>
<protein>
    <submittedName>
        <fullName evidence="2">Uncharacterized protein</fullName>
    </submittedName>
</protein>